<dbReference type="EMBL" id="CAKXYY010000006">
    <property type="protein sequence ID" value="CAH2352405.1"/>
    <property type="molecule type" value="Genomic_DNA"/>
</dbReference>
<dbReference type="GO" id="GO:0000139">
    <property type="term" value="C:Golgi membrane"/>
    <property type="evidence" value="ECO:0007669"/>
    <property type="project" value="TreeGrafter"/>
</dbReference>
<comment type="caution">
    <text evidence="2">The sequence shown here is derived from an EMBL/GenBank/DDBJ whole genome shotgun (WGS) entry which is preliminary data.</text>
</comment>
<evidence type="ECO:0000256" key="1">
    <source>
        <dbReference type="SAM" id="Phobius"/>
    </source>
</evidence>
<dbReference type="OrthoDB" id="3338076at2759"/>
<evidence type="ECO:0000313" key="3">
    <source>
        <dbReference type="Proteomes" id="UP000837801"/>
    </source>
</evidence>
<dbReference type="Pfam" id="PF08552">
    <property type="entry name" value="Kei1"/>
    <property type="match status" value="1"/>
</dbReference>
<dbReference type="GO" id="GO:0070916">
    <property type="term" value="C:inositol phosphoceramide synthase complex"/>
    <property type="evidence" value="ECO:0007669"/>
    <property type="project" value="TreeGrafter"/>
</dbReference>
<sequence length="220" mass="24697">MAFATSLIQYLPSKFFGFLPLYIGVELILGFAILNKAGGAYGIVSIFTGHPINFWQWLYNSLAIATLPIYISGLSHLQIRPSNVRKISISCLVYVADTVIGILYTLYFVYFWFSNEDDISETEGTRTKDLPPDLAAQSASAGRELFITTGSTIVLTVLRVYFTLVLVSFTRTLLKQTAGQRLVADDEEDEFNKEGKVARVKKWIFGLEIRSSEILSDYFT</sequence>
<organism evidence="2 3">
    <name type="scientific">[Candida] railenensis</name>
    <dbReference type="NCBI Taxonomy" id="45579"/>
    <lineage>
        <taxon>Eukaryota</taxon>
        <taxon>Fungi</taxon>
        <taxon>Dikarya</taxon>
        <taxon>Ascomycota</taxon>
        <taxon>Saccharomycotina</taxon>
        <taxon>Pichiomycetes</taxon>
        <taxon>Debaryomycetaceae</taxon>
        <taxon>Kurtzmaniella</taxon>
    </lineage>
</organism>
<feature type="transmembrane region" description="Helical" evidence="1">
    <location>
        <begin position="92"/>
        <end position="113"/>
    </location>
</feature>
<dbReference type="GO" id="GO:0006673">
    <property type="term" value="P:inositol phosphoceramide metabolic process"/>
    <property type="evidence" value="ECO:0007669"/>
    <property type="project" value="InterPro"/>
</dbReference>
<dbReference type="Proteomes" id="UP000837801">
    <property type="component" value="Unassembled WGS sequence"/>
</dbReference>
<name>A0A9P0VXW2_9ASCO</name>
<proteinExistence type="predicted"/>
<reference evidence="2" key="1">
    <citation type="submission" date="2022-03" db="EMBL/GenBank/DDBJ databases">
        <authorList>
            <person name="Legras J.-L."/>
            <person name="Devillers H."/>
            <person name="Grondin C."/>
        </authorList>
    </citation>
    <scope>NUCLEOTIDE SEQUENCE</scope>
    <source>
        <strain evidence="2">CLIB 1423</strain>
    </source>
</reference>
<gene>
    <name evidence="2" type="ORF">CLIB1423_06S05710</name>
</gene>
<feature type="transmembrane region" description="Helical" evidence="1">
    <location>
        <begin position="15"/>
        <end position="34"/>
    </location>
</feature>
<protein>
    <submittedName>
        <fullName evidence="2">Inositol phosphorylceramide synthase regulatory subunit Kei1p</fullName>
    </submittedName>
</protein>
<feature type="transmembrane region" description="Helical" evidence="1">
    <location>
        <begin position="145"/>
        <end position="167"/>
    </location>
</feature>
<accession>A0A9P0VXW2</accession>
<keyword evidence="1" id="KW-0812">Transmembrane</keyword>
<dbReference type="GO" id="GO:0070917">
    <property type="term" value="F:inositol phosphoceramide synthase regulator activity"/>
    <property type="evidence" value="ECO:0007669"/>
    <property type="project" value="InterPro"/>
</dbReference>
<dbReference type="PANTHER" id="PTHR28077:SF1">
    <property type="entry name" value="INOSITOL PHOSPHORYLCERAMIDE SYNTHASE REGULATORY SUBUNIT KEI1"/>
    <property type="match status" value="1"/>
</dbReference>
<feature type="transmembrane region" description="Helical" evidence="1">
    <location>
        <begin position="54"/>
        <end position="71"/>
    </location>
</feature>
<dbReference type="AlphaFoldDB" id="A0A9P0VXW2"/>
<dbReference type="InterPro" id="IPR013862">
    <property type="entry name" value="Kei1"/>
</dbReference>
<evidence type="ECO:0000313" key="2">
    <source>
        <dbReference type="EMBL" id="CAH2352405.1"/>
    </source>
</evidence>
<keyword evidence="1" id="KW-1133">Transmembrane helix</keyword>
<keyword evidence="3" id="KW-1185">Reference proteome</keyword>
<keyword evidence="1" id="KW-0472">Membrane</keyword>
<dbReference type="PANTHER" id="PTHR28077">
    <property type="entry name" value="INOSITOL PHOSPHORYLCERAMIDE SYNTHASE REGULATORY SUBUNIT KEI1"/>
    <property type="match status" value="1"/>
</dbReference>